<sequence length="276" mass="29810">MTEDISFSVALPCDAERISWPQGHENTDITREHNTFLVAEEAPLALVYNGIDYAVMMITPHDIDDFVAGFSFTEDIISSVSDLRHIKITAQPDGLRADVRVNAEALRKVLARTRRPIAGRTGCGICGADMESVTNRKICSVTGREPDAGAIHKALENLRSHQVLNKGVGMLHAAAWCLPNGHIVHVREDVGRHNALDKLIGYGLKQQLDFTQGFCFLTSRCSYEMAAKAIAAGMSAVVSLSAPTALAVRTARAAGLVLISPARTTGMYMVSPAPQN</sequence>
<dbReference type="GO" id="GO:0097163">
    <property type="term" value="F:sulfur carrier activity"/>
    <property type="evidence" value="ECO:0007669"/>
    <property type="project" value="UniProtKB-UniRule"/>
</dbReference>
<dbReference type="OrthoDB" id="3197277at2"/>
<dbReference type="HAMAP" id="MF_00187">
    <property type="entry name" value="FdhD"/>
    <property type="match status" value="1"/>
</dbReference>
<dbReference type="SUPFAM" id="SSF53927">
    <property type="entry name" value="Cytidine deaminase-like"/>
    <property type="match status" value="1"/>
</dbReference>
<gene>
    <name evidence="3" type="primary">fdhD</name>
    <name evidence="4" type="ORF">SRCM100623_02399</name>
</gene>
<keyword evidence="1 3" id="KW-0963">Cytoplasm</keyword>
<comment type="function">
    <text evidence="3">Required for formate dehydrogenase (FDH) activity. Acts as a sulfur carrier protein that transfers sulfur from IscS to the molybdenum cofactor prior to its insertion into FDH.</text>
</comment>
<evidence type="ECO:0000256" key="3">
    <source>
        <dbReference type="HAMAP-Rule" id="MF_00187"/>
    </source>
</evidence>
<comment type="caution">
    <text evidence="3">Lacks conserved residue(s) required for the propagation of feature annotation.</text>
</comment>
<dbReference type="RefSeq" id="WP_064776368.1">
    <property type="nucleotide sequence ID" value="NZ_LYUD01000132.1"/>
</dbReference>
<proteinExistence type="inferred from homology"/>
<dbReference type="InterPro" id="IPR003786">
    <property type="entry name" value="FdhD"/>
</dbReference>
<dbReference type="PANTHER" id="PTHR30592">
    <property type="entry name" value="FORMATE DEHYDROGENASE"/>
    <property type="match status" value="1"/>
</dbReference>
<dbReference type="GO" id="GO:0016783">
    <property type="term" value="F:sulfurtransferase activity"/>
    <property type="evidence" value="ECO:0007669"/>
    <property type="project" value="InterPro"/>
</dbReference>
<comment type="caution">
    <text evidence="4">The sequence shown here is derived from an EMBL/GenBank/DDBJ whole genome shotgun (WGS) entry which is preliminary data.</text>
</comment>
<organism evidence="4 5">
    <name type="scientific">Acetobacter pasteurianus</name>
    <name type="common">Acetobacter turbidans</name>
    <dbReference type="NCBI Taxonomy" id="438"/>
    <lineage>
        <taxon>Bacteria</taxon>
        <taxon>Pseudomonadati</taxon>
        <taxon>Pseudomonadota</taxon>
        <taxon>Alphaproteobacteria</taxon>
        <taxon>Acetobacterales</taxon>
        <taxon>Acetobacteraceae</taxon>
        <taxon>Acetobacter</taxon>
    </lineage>
</organism>
<dbReference type="PIRSF" id="PIRSF015626">
    <property type="entry name" value="FdhD"/>
    <property type="match status" value="1"/>
</dbReference>
<dbReference type="PATRIC" id="fig|438.15.peg.2653"/>
<reference evidence="4 5" key="1">
    <citation type="submission" date="2016-05" db="EMBL/GenBank/DDBJ databases">
        <title>Genome sequencing of Acetobacter pasteurianus strain SRCM100623.</title>
        <authorList>
            <person name="Song Y.R."/>
        </authorList>
    </citation>
    <scope>NUCLEOTIDE SEQUENCE [LARGE SCALE GENOMIC DNA]</scope>
    <source>
        <strain evidence="4 5">SRCM100623</strain>
    </source>
</reference>
<dbReference type="InterPro" id="IPR016193">
    <property type="entry name" value="Cytidine_deaminase-like"/>
</dbReference>
<dbReference type="GO" id="GO:0006777">
    <property type="term" value="P:Mo-molybdopterin cofactor biosynthetic process"/>
    <property type="evidence" value="ECO:0007669"/>
    <property type="project" value="UniProtKB-UniRule"/>
</dbReference>
<feature type="active site" description="Cysteine persulfide intermediate" evidence="3">
    <location>
        <position position="123"/>
    </location>
</feature>
<accession>A0A1A0CXL7</accession>
<comment type="similarity">
    <text evidence="3">Belongs to the FdhD family.</text>
</comment>
<dbReference type="NCBIfam" id="TIGR00129">
    <property type="entry name" value="fdhD_narQ"/>
    <property type="match status" value="1"/>
</dbReference>
<name>A0A1A0CXL7_ACEPA</name>
<dbReference type="Pfam" id="PF02634">
    <property type="entry name" value="FdhD-NarQ"/>
    <property type="match status" value="1"/>
</dbReference>
<protein>
    <recommendedName>
        <fullName evidence="3">Sulfur carrier protein FdhD</fullName>
    </recommendedName>
</protein>
<dbReference type="PANTHER" id="PTHR30592:SF1">
    <property type="entry name" value="SULFUR CARRIER PROTEIN FDHD"/>
    <property type="match status" value="1"/>
</dbReference>
<evidence type="ECO:0000313" key="4">
    <source>
        <dbReference type="EMBL" id="OAZ67798.1"/>
    </source>
</evidence>
<comment type="subcellular location">
    <subcellularLocation>
        <location evidence="3">Cytoplasm</location>
    </subcellularLocation>
</comment>
<dbReference type="GO" id="GO:0005737">
    <property type="term" value="C:cytoplasm"/>
    <property type="evidence" value="ECO:0007669"/>
    <property type="project" value="UniProtKB-SubCell"/>
</dbReference>
<dbReference type="EMBL" id="LYUD01000132">
    <property type="protein sequence ID" value="OAZ67798.1"/>
    <property type="molecule type" value="Genomic_DNA"/>
</dbReference>
<evidence type="ECO:0000313" key="5">
    <source>
        <dbReference type="Proteomes" id="UP000093796"/>
    </source>
</evidence>
<dbReference type="Gene3D" id="3.10.20.10">
    <property type="match status" value="1"/>
</dbReference>
<evidence type="ECO:0000256" key="1">
    <source>
        <dbReference type="ARBA" id="ARBA00022490"/>
    </source>
</evidence>
<evidence type="ECO:0000256" key="2">
    <source>
        <dbReference type="ARBA" id="ARBA00023150"/>
    </source>
</evidence>
<dbReference type="AlphaFoldDB" id="A0A1A0CXL7"/>
<dbReference type="Gene3D" id="3.40.140.10">
    <property type="entry name" value="Cytidine Deaminase, domain 2"/>
    <property type="match status" value="1"/>
</dbReference>
<keyword evidence="2 3" id="KW-0501">Molybdenum cofactor biosynthesis</keyword>
<dbReference type="Proteomes" id="UP000093796">
    <property type="component" value="Unassembled WGS sequence"/>
</dbReference>